<reference evidence="1" key="1">
    <citation type="journal article" date="2014" name="Int. J. Syst. Evol. Microbiol.">
        <title>Complete genome sequence of Corynebacterium casei LMG S-19264T (=DSM 44701T), isolated from a smear-ripened cheese.</title>
        <authorList>
            <consortium name="US DOE Joint Genome Institute (JGI-PGF)"/>
            <person name="Walter F."/>
            <person name="Albersmeier A."/>
            <person name="Kalinowski J."/>
            <person name="Ruckert C."/>
        </authorList>
    </citation>
    <scope>NUCLEOTIDE SEQUENCE</scope>
    <source>
        <strain evidence="1">CGMCC 1.15082</strain>
    </source>
</reference>
<proteinExistence type="predicted"/>
<dbReference type="Proteomes" id="UP000646478">
    <property type="component" value="Unassembled WGS sequence"/>
</dbReference>
<organism evidence="1 2">
    <name type="scientific">Brucella endophytica</name>
    <dbReference type="NCBI Taxonomy" id="1963359"/>
    <lineage>
        <taxon>Bacteria</taxon>
        <taxon>Pseudomonadati</taxon>
        <taxon>Pseudomonadota</taxon>
        <taxon>Alphaproteobacteria</taxon>
        <taxon>Hyphomicrobiales</taxon>
        <taxon>Brucellaceae</taxon>
        <taxon>Brucella/Ochrobactrum group</taxon>
        <taxon>Brucella</taxon>
    </lineage>
</organism>
<accession>A0A916SQI5</accession>
<protein>
    <submittedName>
        <fullName evidence="1">Uncharacterized protein</fullName>
    </submittedName>
</protein>
<name>A0A916SQI5_9HYPH</name>
<dbReference type="EMBL" id="BMHH01000036">
    <property type="protein sequence ID" value="GGB11844.1"/>
    <property type="molecule type" value="Genomic_DNA"/>
</dbReference>
<gene>
    <name evidence="1" type="ORF">GCM10011491_44700</name>
</gene>
<evidence type="ECO:0000313" key="1">
    <source>
        <dbReference type="EMBL" id="GGB11844.1"/>
    </source>
</evidence>
<dbReference type="RefSeq" id="WP_188826377.1">
    <property type="nucleotide sequence ID" value="NZ_BMHH01000036.1"/>
</dbReference>
<evidence type="ECO:0000313" key="2">
    <source>
        <dbReference type="Proteomes" id="UP000646478"/>
    </source>
</evidence>
<comment type="caution">
    <text evidence="1">The sequence shown here is derived from an EMBL/GenBank/DDBJ whole genome shotgun (WGS) entry which is preliminary data.</text>
</comment>
<reference evidence="1" key="2">
    <citation type="submission" date="2020-09" db="EMBL/GenBank/DDBJ databases">
        <authorList>
            <person name="Sun Q."/>
            <person name="Zhou Y."/>
        </authorList>
    </citation>
    <scope>NUCLEOTIDE SEQUENCE</scope>
    <source>
        <strain evidence="1">CGMCC 1.15082</strain>
    </source>
</reference>
<sequence>MLDMPDRVLDLLFRFLRQNGGKLSKRASEKEFAALTDDETARIEAIFAGL</sequence>
<keyword evidence="2" id="KW-1185">Reference proteome</keyword>
<dbReference type="AlphaFoldDB" id="A0A916SQI5"/>